<dbReference type="PANTHER" id="PTHR43581:SF4">
    <property type="entry name" value="ATP_GTP PHOSPHATASE"/>
    <property type="match status" value="1"/>
</dbReference>
<comment type="caution">
    <text evidence="3">The sequence shown here is derived from an EMBL/GenBank/DDBJ whole genome shotgun (WGS) entry which is preliminary data.</text>
</comment>
<evidence type="ECO:0000313" key="3">
    <source>
        <dbReference type="EMBL" id="TLE03329.1"/>
    </source>
</evidence>
<dbReference type="CDD" id="cd00267">
    <property type="entry name" value="ABC_ATPase"/>
    <property type="match status" value="1"/>
</dbReference>
<dbReference type="PANTHER" id="PTHR43581">
    <property type="entry name" value="ATP/GTP PHOSPHATASE"/>
    <property type="match status" value="1"/>
</dbReference>
<dbReference type="InterPro" id="IPR014555">
    <property type="entry name" value="RecF-like"/>
</dbReference>
<organism evidence="3 4">
    <name type="scientific">Helicobacter japonicus</name>
    <dbReference type="NCBI Taxonomy" id="425400"/>
    <lineage>
        <taxon>Bacteria</taxon>
        <taxon>Pseudomonadati</taxon>
        <taxon>Campylobacterota</taxon>
        <taxon>Epsilonproteobacteria</taxon>
        <taxon>Campylobacterales</taxon>
        <taxon>Helicobacteraceae</taxon>
        <taxon>Helicobacter</taxon>
    </lineage>
</organism>
<proteinExistence type="predicted"/>
<dbReference type="OrthoDB" id="5329090at2"/>
<dbReference type="Gene3D" id="3.40.50.300">
    <property type="entry name" value="P-loop containing nucleotide triphosphate hydrolases"/>
    <property type="match status" value="1"/>
</dbReference>
<feature type="domain" description="Endonuclease GajA/Old nuclease/RecF-like AAA" evidence="1">
    <location>
        <begin position="1"/>
        <end position="120"/>
    </location>
</feature>
<dbReference type="GO" id="GO:0016887">
    <property type="term" value="F:ATP hydrolysis activity"/>
    <property type="evidence" value="ECO:0007669"/>
    <property type="project" value="InterPro"/>
</dbReference>
<dbReference type="Pfam" id="PF13175">
    <property type="entry name" value="AAA_15"/>
    <property type="match status" value="1"/>
</dbReference>
<keyword evidence="4" id="KW-1185">Reference proteome</keyword>
<dbReference type="InterPro" id="IPR027417">
    <property type="entry name" value="P-loop_NTPase"/>
</dbReference>
<dbReference type="STRING" id="425400.LS65_01765"/>
<accession>A0A4U8TTC6</accession>
<evidence type="ECO:0000259" key="2">
    <source>
        <dbReference type="Pfam" id="PF13304"/>
    </source>
</evidence>
<evidence type="ECO:0000259" key="1">
    <source>
        <dbReference type="Pfam" id="PF13175"/>
    </source>
</evidence>
<name>A0A4U8TTC6_9HELI</name>
<dbReference type="AlphaFoldDB" id="A0A4U8TTC6"/>
<dbReference type="InterPro" id="IPR003959">
    <property type="entry name" value="ATPase_AAA_core"/>
</dbReference>
<dbReference type="Proteomes" id="UP000029707">
    <property type="component" value="Unassembled WGS sequence"/>
</dbReference>
<gene>
    <name evidence="3" type="ORF">LS65_000730</name>
</gene>
<protein>
    <submittedName>
        <fullName evidence="3">ATPase</fullName>
    </submittedName>
</protein>
<dbReference type="PIRSF" id="PIRSF029347">
    <property type="entry name" value="RecF"/>
    <property type="match status" value="1"/>
</dbReference>
<dbReference type="EMBL" id="JRMQ02000001">
    <property type="protein sequence ID" value="TLE03329.1"/>
    <property type="molecule type" value="Genomic_DNA"/>
</dbReference>
<dbReference type="InterPro" id="IPR051396">
    <property type="entry name" value="Bact_Antivir_Def_Nuclease"/>
</dbReference>
<feature type="domain" description="ATPase AAA-type core" evidence="2">
    <location>
        <begin position="234"/>
        <end position="306"/>
    </location>
</feature>
<dbReference type="Pfam" id="PF13304">
    <property type="entry name" value="AAA_21"/>
    <property type="match status" value="1"/>
</dbReference>
<dbReference type="RefSeq" id="WP_034360831.1">
    <property type="nucleotide sequence ID" value="NZ_CAJUDB010000011.1"/>
</dbReference>
<sequence length="355" mass="40684">MIESIEIKNYKVLDSIEVENLAQINIFVGKNNCGKTSLLEAIFLNFQPSNPMNIVSVVSNFIRQIQVSHDNLDYFFNQLDMTKPIKITSSYNHQKMHLQITPKTTNDFTQILPNDINPNDINMDIDKVLDKKTGAYITGLNFDIQFNGSPAVRSSFDIRRNNINNVIQVDYPSFSGMIFPSHMALMDAASILARLRILKKEQELLAYLQIFDEKIQGIEVINGEIMIDLADMPKKISLNTMGEGLKKYLAILASVIVGEYKYICIDEIENGLHFESMHKLLESVIKLAQKTDIQLFVSTHSYEFLEILNAISSENQYEQIAIFNIARTKLKGLQTYKYDMKDLENLLKTKTEFRD</sequence>
<evidence type="ECO:0000313" key="4">
    <source>
        <dbReference type="Proteomes" id="UP000029707"/>
    </source>
</evidence>
<dbReference type="InterPro" id="IPR041685">
    <property type="entry name" value="AAA_GajA/Old/RecF-like"/>
</dbReference>
<dbReference type="SUPFAM" id="SSF52540">
    <property type="entry name" value="P-loop containing nucleoside triphosphate hydrolases"/>
    <property type="match status" value="1"/>
</dbReference>
<dbReference type="GO" id="GO:0005524">
    <property type="term" value="F:ATP binding"/>
    <property type="evidence" value="ECO:0007669"/>
    <property type="project" value="InterPro"/>
</dbReference>
<reference evidence="3 4" key="1">
    <citation type="journal article" date="2014" name="Genome Announc.">
        <title>Draft genome sequences of eight enterohepatic helicobacter species isolated from both laboratory and wild rodents.</title>
        <authorList>
            <person name="Sheh A."/>
            <person name="Shen Z."/>
            <person name="Fox J.G."/>
        </authorList>
    </citation>
    <scope>NUCLEOTIDE SEQUENCE [LARGE SCALE GENOMIC DNA]</scope>
    <source>
        <strain evidence="3 4">MIT 01-6451</strain>
    </source>
</reference>